<evidence type="ECO:0000313" key="2">
    <source>
        <dbReference type="Proteomes" id="UP000004892"/>
    </source>
</evidence>
<dbReference type="PATRIC" id="fig|742817.3.peg.125"/>
<protein>
    <submittedName>
        <fullName evidence="1">Uncharacterized protein</fullName>
    </submittedName>
</protein>
<accession>H1DCR5</accession>
<dbReference type="HOGENOM" id="CLU_1658973_0_0_10"/>
<comment type="caution">
    <text evidence="1">The sequence shown here is derived from an EMBL/GenBank/DDBJ whole genome shotgun (WGS) entry which is preliminary data.</text>
</comment>
<dbReference type="GeneID" id="98067792"/>
<dbReference type="EMBL" id="ADMC01000001">
    <property type="protein sequence ID" value="EHP51120.1"/>
    <property type="molecule type" value="Genomic_DNA"/>
</dbReference>
<dbReference type="RefSeq" id="WP_009135276.1">
    <property type="nucleotide sequence ID" value="NZ_JH594596.1"/>
</dbReference>
<organism evidence="1 2">
    <name type="scientific">Odoribacter laneus YIT 12061</name>
    <dbReference type="NCBI Taxonomy" id="742817"/>
    <lineage>
        <taxon>Bacteria</taxon>
        <taxon>Pseudomonadati</taxon>
        <taxon>Bacteroidota</taxon>
        <taxon>Bacteroidia</taxon>
        <taxon>Bacteroidales</taxon>
        <taxon>Odoribacteraceae</taxon>
        <taxon>Odoribacter</taxon>
    </lineage>
</organism>
<reference evidence="1 2" key="1">
    <citation type="submission" date="2012-01" db="EMBL/GenBank/DDBJ databases">
        <title>The Genome Sequence of Odoribacter laneus YIT 12061.</title>
        <authorList>
            <consortium name="The Broad Institute Genome Sequencing Platform"/>
            <person name="Earl A."/>
            <person name="Ward D."/>
            <person name="Feldgarden M."/>
            <person name="Gevers D."/>
            <person name="Morotomi M."/>
            <person name="Young S.K."/>
            <person name="Zeng Q."/>
            <person name="Gargeya S."/>
            <person name="Fitzgerald M."/>
            <person name="Haas B."/>
            <person name="Abouelleil A."/>
            <person name="Alvarado L."/>
            <person name="Arachchi H.M."/>
            <person name="Berlin A."/>
            <person name="Chapman S.B."/>
            <person name="Gearin G."/>
            <person name="Goldberg J."/>
            <person name="Griggs A."/>
            <person name="Gujja S."/>
            <person name="Hansen M."/>
            <person name="Heiman D."/>
            <person name="Howarth C."/>
            <person name="Larimer J."/>
            <person name="Lui A."/>
            <person name="MacDonald P.J.P."/>
            <person name="McCowen C."/>
            <person name="Montmayeur A."/>
            <person name="Murphy C."/>
            <person name="Neiman D."/>
            <person name="Pearson M."/>
            <person name="Priest M."/>
            <person name="Roberts A."/>
            <person name="Saif S."/>
            <person name="Shea T."/>
            <person name="Sisk P."/>
            <person name="Stolte C."/>
            <person name="Sykes S."/>
            <person name="Wortman J."/>
            <person name="Nusbaum C."/>
            <person name="Birren B."/>
        </authorList>
    </citation>
    <scope>NUCLEOTIDE SEQUENCE [LARGE SCALE GENOMIC DNA]</scope>
    <source>
        <strain evidence="1 2">YIT 12061</strain>
    </source>
</reference>
<gene>
    <name evidence="1" type="ORF">HMPREF9449_00122</name>
</gene>
<dbReference type="eggNOG" id="COG1131">
    <property type="taxonomic scope" value="Bacteria"/>
</dbReference>
<proteinExistence type="predicted"/>
<dbReference type="AlphaFoldDB" id="H1DCR5"/>
<dbReference type="Proteomes" id="UP000004892">
    <property type="component" value="Unassembled WGS sequence"/>
</dbReference>
<sequence>MKIRIIESFIPLLAKLNKKTAFYLIPQKWNDYSYTTTYELYANQTIKEPLDSYLIGTVKIMRSGLKKQTYPLALDTEFEKLDEHFCSIGQSAEYYKNLNRIAPLYKNTLLEALRDIVAYPELTALYDDEDVFCLSLMRDFHENKQLLNEINHLYQQGKP</sequence>
<keyword evidence="2" id="KW-1185">Reference proteome</keyword>
<dbReference type="STRING" id="742817.HMPREF9449_00122"/>
<name>H1DCR5_9BACT</name>
<evidence type="ECO:0000313" key="1">
    <source>
        <dbReference type="EMBL" id="EHP51120.1"/>
    </source>
</evidence>